<keyword evidence="4" id="KW-1185">Reference proteome</keyword>
<feature type="region of interest" description="Disordered" evidence="2">
    <location>
        <begin position="69"/>
        <end position="93"/>
    </location>
</feature>
<gene>
    <name evidence="3" type="ORF">FVE85_4081</name>
</gene>
<evidence type="ECO:0000313" key="4">
    <source>
        <dbReference type="Proteomes" id="UP000324585"/>
    </source>
</evidence>
<dbReference type="AlphaFoldDB" id="A0A5J4YS04"/>
<dbReference type="Pfam" id="PF10300">
    <property type="entry name" value="Iml2-TPR_39"/>
    <property type="match status" value="1"/>
</dbReference>
<dbReference type="InterPro" id="IPR019412">
    <property type="entry name" value="IML2/TPR_39"/>
</dbReference>
<keyword evidence="1" id="KW-0175">Coiled coil</keyword>
<proteinExistence type="predicted"/>
<dbReference type="PANTHER" id="PTHR31859">
    <property type="entry name" value="TETRATRICOPEPTIDE REPEAT PROTEIN 39 FAMILY MEMBER"/>
    <property type="match status" value="1"/>
</dbReference>
<organism evidence="3 4">
    <name type="scientific">Porphyridium purpureum</name>
    <name type="common">Red alga</name>
    <name type="synonym">Porphyridium cruentum</name>
    <dbReference type="NCBI Taxonomy" id="35688"/>
    <lineage>
        <taxon>Eukaryota</taxon>
        <taxon>Rhodophyta</taxon>
        <taxon>Bangiophyceae</taxon>
        <taxon>Porphyridiales</taxon>
        <taxon>Porphyridiaceae</taxon>
        <taxon>Porphyridium</taxon>
    </lineage>
</organism>
<sequence>MKTSWTEVKYKLLSKWLAEGVDDAEATRSLNTVSTEEESQVFADRVTRVFAESERKMGVLEAKLRQRLSSKKKTKKKKRDKRMSMSSKGEQDNIVDNIDVAEVDLAVAEDRTSEYEELDRMLEEEFYSCTFESIDYQEPDEGDPDATVSIASTHGTVYFDADDANMLDSRRHQDAGNWPSHDQSFKKVGFSTSLTFTNGIGGTEDGTPLRFGVELIYSGAFSQAEKYFAQRSRGGLVAPIQLPSGATRMTGRLLNMSNSSKRREFPYAWKSTKPHPRDLLFHAEAVNMRVWLTGDKAEAKRALELYNVAADRAESAAKEVEAAMSQVEQESHRWWVLRFDLEDARSVYADATFWRSVLSLYTGGSMKGLYYLRTAWGCYEKSNIHKQTIPLNLTELKLEEAESEWPRTEATPKDIEWNKMEHIVCRELGAREYIGFNAIWRFGVGFFLLVLALAPPSLTKVLEAVGFVADRAMGLQLLVEGCASAVTKDENLLENELPAFRISLRSLLCMHTLSWDLLEFSSFADSHKELSEVTRLAIGLRITRAALERLPGSPLFLWLRAVWCRKAGENQEALSYLEKASASFARREGLRPQALASGISMPERMINDAVFTSLLAREFEQTELFASARLKAAQPTDFPIYACVCKGIALMMRGPSHAEAARALFAQGSQLQPHSFVSETEALFQSKARAFLRRSKHALAEVMYCELLVCSFAHTPMLLQDISRCITRLNLVLEQLEPLVSIEASKSSESLDVGDAASSGARSRGSLVFGRKLMGNRASFSTSSAGSSGGAAPLAEEAAVALYCLVSLCRVAAEKCEPRRSEYMDMFLAYQYRLEKITVKEEKWVRPYALYDAACAEHLQGNDGRANKLLNELKSCGSGYDGDALLSSCRSKLKRRVGTGNAGARFGLILGPKWLMWNTAAFERCSVRFASPR</sequence>
<evidence type="ECO:0000256" key="1">
    <source>
        <dbReference type="SAM" id="Coils"/>
    </source>
</evidence>
<dbReference type="EMBL" id="VRMN01000005">
    <property type="protein sequence ID" value="KAA8494106.1"/>
    <property type="molecule type" value="Genomic_DNA"/>
</dbReference>
<dbReference type="PANTHER" id="PTHR31859:SF1">
    <property type="entry name" value="TETRATRICOPEPTIDE REPEAT PROTEIN 39C"/>
    <property type="match status" value="1"/>
</dbReference>
<dbReference type="Proteomes" id="UP000324585">
    <property type="component" value="Unassembled WGS sequence"/>
</dbReference>
<protein>
    <submittedName>
        <fullName evidence="3">Uncharacterized protein</fullName>
    </submittedName>
</protein>
<feature type="compositionally biased region" description="Basic residues" evidence="2">
    <location>
        <begin position="69"/>
        <end position="81"/>
    </location>
</feature>
<name>A0A5J4YS04_PORPP</name>
<dbReference type="OrthoDB" id="10252697at2759"/>
<evidence type="ECO:0000256" key="2">
    <source>
        <dbReference type="SAM" id="MobiDB-lite"/>
    </source>
</evidence>
<feature type="coiled-coil region" evidence="1">
    <location>
        <begin position="296"/>
        <end position="333"/>
    </location>
</feature>
<comment type="caution">
    <text evidence="3">The sequence shown here is derived from an EMBL/GenBank/DDBJ whole genome shotgun (WGS) entry which is preliminary data.</text>
</comment>
<reference evidence="4" key="1">
    <citation type="journal article" date="2019" name="Nat. Commun.">
        <title>Expansion of phycobilisome linker gene families in mesophilic red algae.</title>
        <authorList>
            <person name="Lee J."/>
            <person name="Kim D."/>
            <person name="Bhattacharya D."/>
            <person name="Yoon H.S."/>
        </authorList>
    </citation>
    <scope>NUCLEOTIDE SEQUENCE [LARGE SCALE GENOMIC DNA]</scope>
    <source>
        <strain evidence="4">CCMP 1328</strain>
    </source>
</reference>
<evidence type="ECO:0000313" key="3">
    <source>
        <dbReference type="EMBL" id="KAA8494106.1"/>
    </source>
</evidence>
<accession>A0A5J4YS04</accession>